<sequence>MEKEEQPAAELTKEERIEAHFTTPNDHWNKYTFEIYNTATDNGLFFDVEVPLDAFTHAEGFLFTNRTKPLSAVKALMNDFDEQGPPFADEQKRFMLTHLISYFSGTVYSDNDGKEISLKKIESLLKRENDKLHRSEVDNSINTSFDWQAAKTHLATLPDTTAKIAYLIEQKAEYEQRGGDGLIIEWFGPEYDKKCQTEINKLKALAQLEQQEQAAKSPFKVAGKKGSKTDLIRVLNALYELHLIELENGQRLTKKQFMQQVGGFLGIDMKSYEQTLSKALEQPIEANAGVFEKLQQISQAQVVARGENSRK</sequence>
<protein>
    <submittedName>
        <fullName evidence="1">Uncharacterized protein</fullName>
    </submittedName>
</protein>
<evidence type="ECO:0000313" key="1">
    <source>
        <dbReference type="EMBL" id="MBO0937903.1"/>
    </source>
</evidence>
<keyword evidence="2" id="KW-1185">Reference proteome</keyword>
<accession>A0A939GHJ6</accession>
<proteinExistence type="predicted"/>
<dbReference type="Proteomes" id="UP000664034">
    <property type="component" value="Unassembled WGS sequence"/>
</dbReference>
<name>A0A939GHJ6_9BACT</name>
<dbReference type="EMBL" id="JAFMYV010000007">
    <property type="protein sequence ID" value="MBO0937903.1"/>
    <property type="molecule type" value="Genomic_DNA"/>
</dbReference>
<evidence type="ECO:0000313" key="2">
    <source>
        <dbReference type="Proteomes" id="UP000664034"/>
    </source>
</evidence>
<comment type="caution">
    <text evidence="1">The sequence shown here is derived from an EMBL/GenBank/DDBJ whole genome shotgun (WGS) entry which is preliminary data.</text>
</comment>
<gene>
    <name evidence="1" type="ORF">J2I47_15200</name>
</gene>
<dbReference type="AlphaFoldDB" id="A0A939GHJ6"/>
<organism evidence="1 2">
    <name type="scientific">Fibrella rubiginis</name>
    <dbReference type="NCBI Taxonomy" id="2817060"/>
    <lineage>
        <taxon>Bacteria</taxon>
        <taxon>Pseudomonadati</taxon>
        <taxon>Bacteroidota</taxon>
        <taxon>Cytophagia</taxon>
        <taxon>Cytophagales</taxon>
        <taxon>Spirosomataceae</taxon>
        <taxon>Fibrella</taxon>
    </lineage>
</organism>
<dbReference type="RefSeq" id="WP_207365439.1">
    <property type="nucleotide sequence ID" value="NZ_JAFMYV010000007.1"/>
</dbReference>
<reference evidence="1" key="1">
    <citation type="submission" date="2021-03" db="EMBL/GenBank/DDBJ databases">
        <title>Fibrella sp. HMF5335 genome sequencing and assembly.</title>
        <authorList>
            <person name="Kang H."/>
            <person name="Kim H."/>
            <person name="Bae S."/>
            <person name="Joh K."/>
        </authorList>
    </citation>
    <scope>NUCLEOTIDE SEQUENCE</scope>
    <source>
        <strain evidence="1">HMF5335</strain>
    </source>
</reference>